<evidence type="ECO:0000259" key="31">
    <source>
        <dbReference type="PROSITE" id="PS50963"/>
    </source>
</evidence>
<dbReference type="CDD" id="cd03588">
    <property type="entry name" value="CLECT_CSPGs"/>
    <property type="match status" value="1"/>
</dbReference>
<dbReference type="FunFam" id="3.10.100.10:FF:000002">
    <property type="entry name" value="Hyaluronan proteoglycan link protein 1"/>
    <property type="match status" value="1"/>
</dbReference>
<evidence type="ECO:0000256" key="21">
    <source>
        <dbReference type="ARBA" id="ARBA00044266"/>
    </source>
</evidence>
<evidence type="ECO:0000256" key="5">
    <source>
        <dbReference type="ARBA" id="ARBA00022536"/>
    </source>
</evidence>
<dbReference type="PROSITE" id="PS00022">
    <property type="entry name" value="EGF_1"/>
    <property type="match status" value="2"/>
</dbReference>
<evidence type="ECO:0000259" key="27">
    <source>
        <dbReference type="PROSITE" id="PS50026"/>
    </source>
</evidence>
<keyword evidence="16" id="KW-0393">Immunoglobulin domain</keyword>
<feature type="compositionally biased region" description="Polar residues" evidence="25">
    <location>
        <begin position="4458"/>
        <end position="4474"/>
    </location>
</feature>
<dbReference type="SMART" id="SM00181">
    <property type="entry name" value="EGF"/>
    <property type="match status" value="2"/>
</dbReference>
<dbReference type="InterPro" id="IPR016186">
    <property type="entry name" value="C-type_lectin-like/link_sf"/>
</dbReference>
<feature type="compositionally biased region" description="Low complexity" evidence="25">
    <location>
        <begin position="4374"/>
        <end position="4394"/>
    </location>
</feature>
<evidence type="ECO:0000256" key="12">
    <source>
        <dbReference type="ARBA" id="ARBA00023157"/>
    </source>
</evidence>
<gene>
    <name evidence="32" type="primary">VCAN</name>
    <name evidence="32" type="ORF">AMEX_G25376</name>
</gene>
<dbReference type="InterPro" id="IPR000538">
    <property type="entry name" value="Link_dom"/>
</dbReference>
<feature type="compositionally biased region" description="Low complexity" evidence="25">
    <location>
        <begin position="4286"/>
        <end position="4326"/>
    </location>
</feature>
<dbReference type="InterPro" id="IPR013032">
    <property type="entry name" value="EGF-like_CS"/>
</dbReference>
<feature type="compositionally biased region" description="Polar residues" evidence="25">
    <location>
        <begin position="761"/>
        <end position="778"/>
    </location>
</feature>
<feature type="region of interest" description="Disordered" evidence="25">
    <location>
        <begin position="2931"/>
        <end position="2970"/>
    </location>
</feature>
<feature type="region of interest" description="Disordered" evidence="25">
    <location>
        <begin position="3188"/>
        <end position="3286"/>
    </location>
</feature>
<dbReference type="Pfam" id="PF00193">
    <property type="entry name" value="Xlink"/>
    <property type="match status" value="2"/>
</dbReference>
<feature type="compositionally biased region" description="Basic and acidic residues" evidence="25">
    <location>
        <begin position="1830"/>
        <end position="1839"/>
    </location>
</feature>
<feature type="disulfide bond" evidence="23">
    <location>
        <begin position="5340"/>
        <end position="5383"/>
    </location>
</feature>
<feature type="compositionally biased region" description="Polar residues" evidence="25">
    <location>
        <begin position="2207"/>
        <end position="2219"/>
    </location>
</feature>
<keyword evidence="7 26" id="KW-0732">Signal</keyword>
<feature type="region of interest" description="Disordered" evidence="25">
    <location>
        <begin position="2658"/>
        <end position="2680"/>
    </location>
</feature>
<dbReference type="GO" id="GO:0072534">
    <property type="term" value="C:perineuronal net"/>
    <property type="evidence" value="ECO:0007669"/>
    <property type="project" value="TreeGrafter"/>
</dbReference>
<evidence type="ECO:0000256" key="14">
    <source>
        <dbReference type="ARBA" id="ARBA00023273"/>
    </source>
</evidence>
<feature type="compositionally biased region" description="Low complexity" evidence="25">
    <location>
        <begin position="819"/>
        <end position="829"/>
    </location>
</feature>
<feature type="compositionally biased region" description="Low complexity" evidence="25">
    <location>
        <begin position="4507"/>
        <end position="4530"/>
    </location>
</feature>
<feature type="region of interest" description="Disordered" evidence="25">
    <location>
        <begin position="4670"/>
        <end position="4733"/>
    </location>
</feature>
<dbReference type="PROSITE" id="PS50923">
    <property type="entry name" value="SUSHI"/>
    <property type="match status" value="1"/>
</dbReference>
<feature type="compositionally biased region" description="Polar residues" evidence="25">
    <location>
        <begin position="787"/>
        <end position="803"/>
    </location>
</feature>
<dbReference type="GO" id="GO:0005540">
    <property type="term" value="F:hyaluronic acid binding"/>
    <property type="evidence" value="ECO:0007669"/>
    <property type="project" value="UniProtKB-KW"/>
</dbReference>
<dbReference type="FunFam" id="2.10.70.10:FF:000003">
    <property type="entry name" value="Versican core protein"/>
    <property type="match status" value="1"/>
</dbReference>
<evidence type="ECO:0000256" key="26">
    <source>
        <dbReference type="SAM" id="SignalP"/>
    </source>
</evidence>
<dbReference type="SUPFAM" id="SSF48726">
    <property type="entry name" value="Immunoglobulin"/>
    <property type="match status" value="1"/>
</dbReference>
<feature type="disulfide bond" evidence="23">
    <location>
        <begin position="5369"/>
        <end position="5396"/>
    </location>
</feature>
<feature type="disulfide bond" evidence="24">
    <location>
        <begin position="193"/>
        <end position="214"/>
    </location>
</feature>
<evidence type="ECO:0000259" key="29">
    <source>
        <dbReference type="PROSITE" id="PS50835"/>
    </source>
</evidence>
<feature type="compositionally biased region" description="Low complexity" evidence="25">
    <location>
        <begin position="4945"/>
        <end position="4976"/>
    </location>
</feature>
<feature type="domain" description="Link" evidence="31">
    <location>
        <begin position="247"/>
        <end position="344"/>
    </location>
</feature>
<dbReference type="CDD" id="cd00033">
    <property type="entry name" value="CCP"/>
    <property type="match status" value="1"/>
</dbReference>
<dbReference type="PANTHER" id="PTHR22804:SF6">
    <property type="entry name" value="VERSICAN CORE PROTEIN"/>
    <property type="match status" value="1"/>
</dbReference>
<dbReference type="Gene3D" id="2.10.25.10">
    <property type="entry name" value="Laminin"/>
    <property type="match status" value="2"/>
</dbReference>
<feature type="domain" description="Link" evidence="31">
    <location>
        <begin position="147"/>
        <end position="242"/>
    </location>
</feature>
<evidence type="ECO:0000256" key="3">
    <source>
        <dbReference type="ARBA" id="ARBA00022525"/>
    </source>
</evidence>
<reference evidence="32 33" key="1">
    <citation type="submission" date="2021-07" db="EMBL/GenBank/DDBJ databases">
        <authorList>
            <person name="Imarazene B."/>
            <person name="Zahm M."/>
            <person name="Klopp C."/>
            <person name="Cabau C."/>
            <person name="Beille S."/>
            <person name="Jouanno E."/>
            <person name="Castinel A."/>
            <person name="Lluch J."/>
            <person name="Gil L."/>
            <person name="Kuchtly C."/>
            <person name="Lopez Roques C."/>
            <person name="Donnadieu C."/>
            <person name="Parrinello H."/>
            <person name="Journot L."/>
            <person name="Du K."/>
            <person name="Schartl M."/>
            <person name="Retaux S."/>
            <person name="Guiguen Y."/>
        </authorList>
    </citation>
    <scope>NUCLEOTIDE SEQUENCE [LARGE SCALE GENOMIC DNA]</scope>
    <source>
        <strain evidence="32">Pach_M1</strain>
        <tissue evidence="32">Testis</tissue>
    </source>
</reference>
<dbReference type="InterPro" id="IPR013783">
    <property type="entry name" value="Ig-like_fold"/>
</dbReference>
<dbReference type="Gene3D" id="2.10.70.10">
    <property type="entry name" value="Complement Module, domain 1"/>
    <property type="match status" value="1"/>
</dbReference>
<keyword evidence="3" id="KW-0964">Secreted</keyword>
<comment type="function">
    <text evidence="17">May play a role in intercellular signaling and in connecting cells with the extracellular matrix. May take part in the regulation of cell motility, growth and differentiation. Binds hyaluronic acid.</text>
</comment>
<feature type="compositionally biased region" description="Polar residues" evidence="25">
    <location>
        <begin position="2040"/>
        <end position="2050"/>
    </location>
</feature>
<feature type="region of interest" description="Disordered" evidence="25">
    <location>
        <begin position="2202"/>
        <end position="2271"/>
    </location>
</feature>
<feature type="region of interest" description="Disordered" evidence="25">
    <location>
        <begin position="5030"/>
        <end position="5049"/>
    </location>
</feature>
<feature type="compositionally biased region" description="Acidic residues" evidence="25">
    <location>
        <begin position="3216"/>
        <end position="3228"/>
    </location>
</feature>
<feature type="domain" description="C-type lectin" evidence="28">
    <location>
        <begin position="5220"/>
        <end position="5334"/>
    </location>
</feature>
<dbReference type="CDD" id="cd03517">
    <property type="entry name" value="Link_domain_CSPGs_modules_1_3"/>
    <property type="match status" value="1"/>
</dbReference>
<dbReference type="GO" id="GO:0005509">
    <property type="term" value="F:calcium ion binding"/>
    <property type="evidence" value="ECO:0007669"/>
    <property type="project" value="InterPro"/>
</dbReference>
<dbReference type="SMART" id="SM00406">
    <property type="entry name" value="IGv"/>
    <property type="match status" value="1"/>
</dbReference>
<feature type="compositionally biased region" description="Polar residues" evidence="25">
    <location>
        <begin position="590"/>
        <end position="600"/>
    </location>
</feature>
<dbReference type="InterPro" id="IPR000742">
    <property type="entry name" value="EGF"/>
</dbReference>
<dbReference type="GO" id="GO:0005615">
    <property type="term" value="C:extracellular space"/>
    <property type="evidence" value="ECO:0007669"/>
    <property type="project" value="TreeGrafter"/>
</dbReference>
<evidence type="ECO:0000256" key="19">
    <source>
        <dbReference type="ARBA" id="ARBA00044230"/>
    </source>
</evidence>
<dbReference type="PROSITE" id="PS50963">
    <property type="entry name" value="LINK_2"/>
    <property type="match status" value="2"/>
</dbReference>
<feature type="region of interest" description="Disordered" evidence="25">
    <location>
        <begin position="4507"/>
        <end position="4579"/>
    </location>
</feature>
<feature type="compositionally biased region" description="Basic and acidic residues" evidence="25">
    <location>
        <begin position="4476"/>
        <end position="4489"/>
    </location>
</feature>
<feature type="region of interest" description="Disordered" evidence="25">
    <location>
        <begin position="5072"/>
        <end position="5115"/>
    </location>
</feature>
<dbReference type="PROSITE" id="PS01186">
    <property type="entry name" value="EGF_2"/>
    <property type="match status" value="1"/>
</dbReference>
<feature type="compositionally biased region" description="Low complexity" evidence="25">
    <location>
        <begin position="558"/>
        <end position="573"/>
    </location>
</feature>
<feature type="region of interest" description="Disordered" evidence="25">
    <location>
        <begin position="4772"/>
        <end position="5023"/>
    </location>
</feature>
<dbReference type="CDD" id="cd00054">
    <property type="entry name" value="EGF_CA"/>
    <property type="match status" value="2"/>
</dbReference>
<dbReference type="InterPro" id="IPR000152">
    <property type="entry name" value="EGF-type_Asp/Asn_hydroxyl_site"/>
</dbReference>
<feature type="disulfide bond" evidence="22">
    <location>
        <begin position="5197"/>
        <end position="5206"/>
    </location>
</feature>
<evidence type="ECO:0000313" key="33">
    <source>
        <dbReference type="Proteomes" id="UP000752171"/>
    </source>
</evidence>
<dbReference type="InterPro" id="IPR018097">
    <property type="entry name" value="EGF_Ca-bd_CS"/>
</dbReference>
<dbReference type="PRINTS" id="PR01265">
    <property type="entry name" value="LINKMODULE"/>
</dbReference>
<feature type="compositionally biased region" description="Polar residues" evidence="25">
    <location>
        <begin position="1902"/>
        <end position="1912"/>
    </location>
</feature>
<feature type="compositionally biased region" description="Polar residues" evidence="25">
    <location>
        <begin position="4711"/>
        <end position="4733"/>
    </location>
</feature>
<keyword evidence="15" id="KW-0373">Hyaluronic acid</keyword>
<evidence type="ECO:0000313" key="32">
    <source>
        <dbReference type="EMBL" id="KAG9261776.1"/>
    </source>
</evidence>
<feature type="compositionally biased region" description="Basic and acidic residues" evidence="25">
    <location>
        <begin position="2087"/>
        <end position="2099"/>
    </location>
</feature>
<dbReference type="GO" id="GO:0007155">
    <property type="term" value="P:cell adhesion"/>
    <property type="evidence" value="ECO:0007669"/>
    <property type="project" value="InterPro"/>
</dbReference>
<feature type="compositionally biased region" description="Polar residues" evidence="25">
    <location>
        <begin position="5013"/>
        <end position="5023"/>
    </location>
</feature>
<dbReference type="Pfam" id="PF07686">
    <property type="entry name" value="V-set"/>
    <property type="match status" value="1"/>
</dbReference>
<feature type="compositionally biased region" description="Polar residues" evidence="25">
    <location>
        <begin position="3330"/>
        <end position="3345"/>
    </location>
</feature>
<dbReference type="Pfam" id="PF00059">
    <property type="entry name" value="Lectin_C"/>
    <property type="match status" value="1"/>
</dbReference>
<feature type="compositionally biased region" description="Polar residues" evidence="25">
    <location>
        <begin position="4563"/>
        <end position="4572"/>
    </location>
</feature>
<feature type="region of interest" description="Disordered" evidence="25">
    <location>
        <begin position="4352"/>
        <end position="4492"/>
    </location>
</feature>
<feature type="compositionally biased region" description="Polar residues" evidence="25">
    <location>
        <begin position="4772"/>
        <end position="4798"/>
    </location>
</feature>
<feature type="compositionally biased region" description="Acidic residues" evidence="25">
    <location>
        <begin position="3474"/>
        <end position="3486"/>
    </location>
</feature>
<evidence type="ECO:0000256" key="24">
    <source>
        <dbReference type="PROSITE-ProRule" id="PRU00323"/>
    </source>
</evidence>
<evidence type="ECO:0000256" key="22">
    <source>
        <dbReference type="PROSITE-ProRule" id="PRU00076"/>
    </source>
</evidence>
<evidence type="ECO:0000256" key="11">
    <source>
        <dbReference type="ARBA" id="ARBA00022974"/>
    </source>
</evidence>
<dbReference type="PROSITE" id="PS50026">
    <property type="entry name" value="EGF_3"/>
    <property type="match status" value="2"/>
</dbReference>
<feature type="domain" description="EGF-like" evidence="27">
    <location>
        <begin position="5133"/>
        <end position="5169"/>
    </location>
</feature>
<dbReference type="SMART" id="SM00179">
    <property type="entry name" value="EGF_CA"/>
    <property type="match status" value="2"/>
</dbReference>
<feature type="signal peptide" evidence="26">
    <location>
        <begin position="1"/>
        <end position="20"/>
    </location>
</feature>
<feature type="compositionally biased region" description="Low complexity" evidence="25">
    <location>
        <begin position="737"/>
        <end position="752"/>
    </location>
</feature>
<feature type="region of interest" description="Disordered" evidence="25">
    <location>
        <begin position="1814"/>
        <end position="1841"/>
    </location>
</feature>
<feature type="compositionally biased region" description="Polar residues" evidence="25">
    <location>
        <begin position="3860"/>
        <end position="3876"/>
    </location>
</feature>
<feature type="compositionally biased region" description="Polar residues" evidence="25">
    <location>
        <begin position="2060"/>
        <end position="2086"/>
    </location>
</feature>
<evidence type="ECO:0000256" key="16">
    <source>
        <dbReference type="ARBA" id="ARBA00023319"/>
    </source>
</evidence>
<keyword evidence="8" id="KW-0430">Lectin</keyword>
<sequence>MLLNIKHILWLFCLCQTSHAFVSSSLTVMRPVSGSLSGKVVLPCHFSTLPTASPSNTTISAADYLRIKWTKMDGEVESTVLVTQNGVIKIGLGYRNRVSVPSHPEDIGDASLTVVKLRASDAGTYRCEVLYGIEDTQDTVNLNVNGVVFHYRAKSSRYTLNYNEAVETCRNVGATIATVDQLKAAYEDGFDQCDAGWIADQTVRYPITMPRPGCSGNLPGKPGVRSYGLRQPEETYDVYCYADKLDGEVFFAPTTRKMSFEEAKADCENRNAVLASPGQLHSAWRKGLDRCDYGWLSDGSARHPVAVPRMQCGRGLLGVRTMYRYRNQTGFPEPTMKLGAYCFKGRELFNQTNWVDVTIQGGTTTSPTTAQTTSFGTEATLEHSESPNTQAMSVDDSGNLDPTEPPSMFSTSMAPPTVTHASVNPESQTSPHVAAVTVESEEDDSVVTLPDFNIEEIGMKVPDVLQERGDVVRVESTREPGTETPPEYTEDHSVIKVGTVPPDVPLPASPSTDPMFAEGKTEESTVKFMPDSMLTDSEGASQSGTEETPGATQPTVEIGGTQSSSSSKPITSTQKDHLSSPQTPVHILSPDSQESSSRANMETDDAGFPGTTGIHHLTTVENISPTEETQTTALPDYDDKATEVGVEAGPPSQPNTSPKYDVSDVSEEVTTPATTTEPTVTFTTFMCNTQPGSQTESTTPEMEAIEQSTSPVEDSSQASIDSVTKSPELTDHETLEPISTTPPSQATTPASSKLSTPIGMETTSAPSESLSENPSTSKAAVVDESSAGASGTTDNTPSFTETMLESKDTPTDTDTEQKSPVTVSPSTSSANCTVSADGMSIHVIVINIDKQMENITADLDSLLSMGQIPVVPEVPHDLIPSPVDGEPILNSPTHEFESLDATTLPTLSFINGKTEVSFEPRTDGEKETTSQFDYMIEVDTTQDESHEPSQGVTSDVFFSTVEPTYDYSHEPFHVEASPASHLVPDPEYETLMHEGTIVPSTSFAATTVRSSSVTLHQPLTESASEASTDTSPEQNTTVLSSTADPNTRVVTKDPNQVEISVDVSSRTPPAGSEMLTSKPVDGLESSVPVEDTTQVPDIKTVETPGSSSAATRTEKPVVVSSTDMAEAVTVTFSEEDSSIARHEATNSESSAPTVFTIPQNVSTTVPYPVEIETKEISTSTTTGADITNLKSTTADPRSDGSQTLDFFSTKPSSLDSIMSETVKFQTEGTKISTEQVSTNDFFVETSSVFDKSTVALTPVVTLSAEEKTHEDVLSVTGSEVPTVPGFSFSDSDGSGEPTTEISVTESFTVLPLDTNITITADENVTKTPQIVQTSEDKSVQPDHTSSWSTTMAPESPSEKVKASSSSTHVVTFKEGTSKTETYSTVPLSTLEITESSVVHTFSEVVTPHTTLRSDVSTEYGPDSTVLPKTTATTGFSESVESTESTSLPVHSSPQALGTSTISSSVSASNYTTNEATVESVYTVHAKTTKEITVGEDTTVAPVHAGSSEGGSGDDSEVFTTVHPTVVYTTSHSLAGTETMIVQTEATPGPSSWSSKVPIIDPSEVMFTSRESTQEITDRFSVESIGTASMMFSTGETISQATPSSSESAFILPEAEGTDDQTFGKSTLSSPSVTSFSTAGQGGLSTYSTAINLHVTELPHSEVTSVKVQVTTTAPAMMGSSHTVKLLTPTDGTTVQPATDYTKGAESGKPSSAVPSAHITSSLFSSTGDKSSAVTDIDLSSTTPFAQMHSTVFEIEQDTEKTSGSISTTTVAPNSVSSDSILPGFDWSSPSVTEVVVSSPSLLSTLKPTLSSYQGTVDAKSSTSSPAQHTSEADSGDKNTEFPFVGHLTQSVIPAQTSSIVSQATMSNLPTSQAPEEPEGSVENNEDVSNVGILEAGPPPQTPSTKADQSSLYTTEAVETAPTPTESQRPSEATEMTTDLSHPTGESITEPQSEDSLLEKTSVKESTSVTITSSSLSSTSDDENSGEKEIELTSTTSFGQVHSTSATEQDVTGSSVGATSESTSGHTTAAPISRSSHRSTESQWSSQTTAETVEPIHTTESHSPSYMTTKTSSAGSSQSIQTTVESFSKSDDTLLERTSVEESTSASTFTTGQDTQQDTEKTSETTADISHPSVVSIQPIHSTAESFSESVKESTGVSITSGLLPPVPEFSGDGEVDVFNTTAGTISSSTVQSITSVHTTVTTLSQSNHTTTESHWSSPSKTEEVETVLTPTESHSSSSLTDTDISHTSTVSIHSTAESSSESVKESTDGSITSSLLPSVAELSGDGDVDLFNTIAGSISTSSIQSITSAHTTVTPMPQSSHKTTESHWSSPSKTEEVETIFSTTESHSSGSLTDTDISNLSTVSIQPVHTTAESFSKSVKDSTDGSITSSLLPSVPESSGEGEVDLFNTIAGSISTSTVQSITSAHTTVTPMSQSSHKTTESHWSSPSKTEGVETIFTTTESRSSSSLSDTDISHTSTVSIQPIHSTTESFSESVKESTGGSITSSLLPSVPESSGDGEVDLFSTIAGSISTSIVQSITSAHTTVTPMSQSSHTTTESHWSSPFKTEDVETIFSTTESHSSGSQTDTDISHISAVSIQPMHSTTEFFSESVKESTDGSITSSLLPSVPDFSGNGPVDLFSTVAGTISTSTVQSVASAHTTVTPMSQSSHKTTESHWSIPSKTEGVETIHTTAESHSSSSLSEKTTDISHTSTVSIQPIHSTTESFSESVKESTGGSITSSLLPSVPEFSGDGDVDLLSTIAGIISTSTVQSVTSAHTTVTPMSQSSHKTTESHWSSPSKTEEVKTIHTTAESHSSSSLSEKTTDISHTSTVSFQAVHTTDESITDTEDMSSGDGGFGLSSTIYFAQVHNTFTTGHDLARPTVGVTSGSTSGHTTTAAAIISGSSHTTTESQWSSQSTVQTVSEIIPITSESRRPVHTITESSYKSPGSTEESLISSTSLLSTKKPSVEPQSVIPSQTFSHAIDETFSDTTTLFSSTVTSPSKSFTTQAPNEPDGSAEEPKEGSTDLSSVAVLEAGPPSQRPSTEDMPATPSVAITKETTSAFPTSPLTVTVTAFTGDREDSGEQSAMPKTAPDDREKASTSSSSTTAKTSVTSHSSPSKIGMDGSGDFDTEDDQLSPTFEASAEGISELPTTEANKEVFVQTDEAEISYTTKSPLDYSSIGTVTQIMQDSQATSTVSTTSTKKDITAPSLELGTDGTEDTTVEMEGSTEEGGSGDGVSSDEVESHPPSQSPPTVDTVPISQSVLVGESEGTKLPMTKTTEESSSFVPTSALTSSMIAFTTKSADHGDHMFTTIPPTSVIGVTESDVFREQATTSSRSLSQTTDSAVTGDELSGTLETTSIATHSFKTDQSSDSHFSTTMHSTKHTYLEGSGTSDLEGFEDEMLETPTTKATMEFSVRTDEAETSEGRSTSTIHDLTVESSTHSTLFKSEYTSTVSSSPVHGQYMTSALDGGSGDAEDNAPENEITGDDGSGMLNVSTETSEVSLHTIVREVTSVLPTSTLTGTVVAPTNEEVGGTSATPVLSSTAPVLDHTGTDDQQITTHLTKDGLSFTTAVTRSYTVETTTQSVASSEVQTSERELVHISTTQFTLEGTSDNLEMSTSTKDSSTMTLDEVNTQSSTESVQSSQTPHLYQQTTDHQYTTAIPSISEIRSGLPSTRPQGTSSVFLFPENEDELLSPVTDSMRDTSIKVEHFTKNDIIDADTVSISELSSLFSPTIKTEEASDVTPVTMTLPSSSILTTDHEGSGTDNHLFSEPKIPLPATEGLMAGVKTTAFGSTESLSSSSIKEEDSTSSEYTKTIATSKGMTHEAFTSSYSGETIQYSTQSTSHSRFSTLYHSDVTPHPSSTSKYFPGHTTSYRTHSTHQPTFTTTHPISTTTHHSDAITRSSHTNTDYPKTTSHSVSTTVHAAFSTTQATFKTGEAFTTESTTLEGKVLDRTSIPFTGFEGSSEGSDLGEQIPTSTPRLASLLSASTSSLPPVDLTPSKEDSTVDDTSTSTLEYETVQPDKSTSSGQNAVSSVTASQKPSGVSFVDESETGSTPDMESPTAGELTTMSPESETNELFGTSNGTPKHFVTTMQPKIQTSESLPETDVENATQATAEYTVTDTMTTRVDQGLEEITAETESRTSERPLLETTTWKTTSQFNLSTEESSGDEPIETTVFPKVTTAHHYLSSTGSEASASTIFPTSVPFKMTVTSQPSTDTETEEETEMSRPHIGTTHSTTVLSSVTHNTELVGTSTVIPTFEDQTKAETDTDATDESFVLESKPVFSSSETTSHFESTSQSESETFESSSTVIPSSISSEKPSVSETVPTEMSTMSSTQHFTVVVALGTEKGTLPEGSERDFEDHADDHTNQFTSQSPPLSSSLESNKELTTTLPRSSEIQQVILPSATTPTLLQPDDSDSSPGGEETVSEVQQVVGQTNETVTPRTEVQENIDESSQHTTSPMLSAKITTESVTAEEHSESTVTEKSESVATSDIANLQSVALTVENSESSSTSFVESSTTSELTSGTSANPITNETVDYDATSTPDLNATATTTEYESETNIETTTQSEMRTGHFEPKNETGFEVTTEYDINTQTQTVKDEETKTFSTESSVTNEVLGYDATNKPVLNATFTIIEHENETNIETTTQLDSESENDSSIEVTTQYNTNTQTQTVKPEETKTFSTEDVETDKTDEVTAETSFDTTTWKTTSPLSSSLEGRSDQTTETVSQDSSPVFTNMAAVTSASLLSKMTGTPQPSSETQAGFQTTIISTVPLSTSDNEEATQTLGTAEETVSSTKDTPKAEAISFNSENTLSSTAPTTEQKTEASTFTPTVEDQTQNEDLNFTGQNGTTASTLNSEDTLSPTAPSTQQNTDTPTITPAVEDQTQSEAVDSTNASTESNTQVTLDNDDTSRPLLIESQPDLSHPKTTTQSETETDFESTALPEIETSETSSSIATSRYSTSSESSSISDLSPSTPYDSAPEGTTLSRYDGYDGTISATSATENSVEEATASVPSSDESVQPVILSSSVTSEPLFQPHKPDSGSVGDETVSQNLQAVGHIEEAVTPRTEIPFLETLDYTSSPSGTGSEEDIGDPSLVEALPSNPHVQSATPIPTEHTDLGYTVIGETFDIPGVYSCTSDSCLNGGSCVTMGNTQTCSCLPGFSGEHCEIDIDECHDNPCLNGGTCVDGVNSFSCVCLPSYTGALCEQDTETCSYGWHKFQGHCYKYFPHRRTWDSAERECRLQGAHLTSILSHEEQDFINRLGRDYQWIGLNDKMFENDFGWTDGRVVQYENWRPNQPDSFFSSGEDCVVMIWHEDGQWNDVPCNYHLTFTCKKGTVSCNQPPLVQNARTFGQKRPRYEINSLVRYQCMEGFIQRHVPTIRCRGDGSWDLPKITCMTPSNYQRSYSRRYQSFGRIYGNHRRRSAEKSDSPQKHHRHASKDSRTKP</sequence>
<dbReference type="InterPro" id="IPR007110">
    <property type="entry name" value="Ig-like_dom"/>
</dbReference>
<feature type="compositionally biased region" description="Low complexity" evidence="25">
    <location>
        <begin position="668"/>
        <end position="685"/>
    </location>
</feature>
<feature type="compositionally biased region" description="Polar residues" evidence="25">
    <location>
        <begin position="1032"/>
        <end position="1049"/>
    </location>
</feature>
<evidence type="ECO:0000256" key="17">
    <source>
        <dbReference type="ARBA" id="ARBA00043896"/>
    </source>
</evidence>
<organism evidence="32 33">
    <name type="scientific">Astyanax mexicanus</name>
    <name type="common">Blind cave fish</name>
    <name type="synonym">Astyanax fasciatus mexicanus</name>
    <dbReference type="NCBI Taxonomy" id="7994"/>
    <lineage>
        <taxon>Eukaryota</taxon>
        <taxon>Metazoa</taxon>
        <taxon>Chordata</taxon>
        <taxon>Craniata</taxon>
        <taxon>Vertebrata</taxon>
        <taxon>Euteleostomi</taxon>
        <taxon>Actinopterygii</taxon>
        <taxon>Neopterygii</taxon>
        <taxon>Teleostei</taxon>
        <taxon>Ostariophysi</taxon>
        <taxon>Characiformes</taxon>
        <taxon>Characoidei</taxon>
        <taxon>Acestrorhamphidae</taxon>
        <taxon>Acestrorhamphinae</taxon>
        <taxon>Astyanax</taxon>
    </lineage>
</organism>
<dbReference type="SMART" id="SM00034">
    <property type="entry name" value="CLECT"/>
    <property type="match status" value="1"/>
</dbReference>
<dbReference type="Gene3D" id="2.60.40.10">
    <property type="entry name" value="Immunoglobulins"/>
    <property type="match status" value="1"/>
</dbReference>
<dbReference type="PANTHER" id="PTHR22804">
    <property type="entry name" value="AGGRECAN/VERSICAN PROTEOGLYCAN"/>
    <property type="match status" value="1"/>
</dbReference>
<feature type="compositionally biased region" description="Polar residues" evidence="25">
    <location>
        <begin position="3901"/>
        <end position="3913"/>
    </location>
</feature>
<feature type="compositionally biased region" description="Polar residues" evidence="25">
    <location>
        <begin position="2479"/>
        <end position="2508"/>
    </location>
</feature>
<evidence type="ECO:0000256" key="7">
    <source>
        <dbReference type="ARBA" id="ARBA00022729"/>
    </source>
</evidence>
<evidence type="ECO:0000256" key="25">
    <source>
        <dbReference type="SAM" id="MobiDB-lite"/>
    </source>
</evidence>
<feature type="compositionally biased region" description="Low complexity" evidence="25">
    <location>
        <begin position="2806"/>
        <end position="2820"/>
    </location>
</feature>
<feature type="compositionally biased region" description="Low complexity" evidence="25">
    <location>
        <begin position="4700"/>
        <end position="4710"/>
    </location>
</feature>
<feature type="region of interest" description="Disordered" evidence="25">
    <location>
        <begin position="2427"/>
        <end position="2516"/>
    </location>
</feature>
<feature type="compositionally biased region" description="Low complexity" evidence="25">
    <location>
        <begin position="2455"/>
        <end position="2478"/>
    </location>
</feature>
<feature type="compositionally biased region" description="Polar residues" evidence="25">
    <location>
        <begin position="1341"/>
        <end position="1352"/>
    </location>
</feature>
<feature type="region of interest" description="Disordered" evidence="25">
    <location>
        <begin position="1014"/>
        <end position="1049"/>
    </location>
</feature>
<feature type="compositionally biased region" description="Polar residues" evidence="25">
    <location>
        <begin position="2781"/>
        <end position="2798"/>
    </location>
</feature>
<evidence type="ECO:0000256" key="23">
    <source>
        <dbReference type="PROSITE-ProRule" id="PRU00302"/>
    </source>
</evidence>
<feature type="compositionally biased region" description="Polar residues" evidence="25">
    <location>
        <begin position="1814"/>
        <end position="1829"/>
    </location>
</feature>
<dbReference type="InterPro" id="IPR035976">
    <property type="entry name" value="Sushi/SCR/CCP_sf"/>
</dbReference>
<evidence type="ECO:0000259" key="28">
    <source>
        <dbReference type="PROSITE" id="PS50041"/>
    </source>
</evidence>
<feature type="compositionally biased region" description="Low complexity" evidence="25">
    <location>
        <begin position="2948"/>
        <end position="2962"/>
    </location>
</feature>
<evidence type="ECO:0000256" key="18">
    <source>
        <dbReference type="ARBA" id="ARBA00044099"/>
    </source>
</evidence>
<feature type="domain" description="EGF-like" evidence="27">
    <location>
        <begin position="5171"/>
        <end position="5207"/>
    </location>
</feature>
<feature type="compositionally biased region" description="Polar residues" evidence="25">
    <location>
        <begin position="2123"/>
        <end position="2134"/>
    </location>
</feature>
<feature type="compositionally biased region" description="Polar residues" evidence="25">
    <location>
        <begin position="1447"/>
        <end position="1457"/>
    </location>
</feature>
<feature type="compositionally biased region" description="Polar residues" evidence="25">
    <location>
        <begin position="619"/>
        <end position="633"/>
    </location>
</feature>
<feature type="region of interest" description="Disordered" evidence="25">
    <location>
        <begin position="4210"/>
        <end position="4234"/>
    </location>
</feature>
<proteinExistence type="predicted"/>
<feature type="compositionally biased region" description="Low complexity" evidence="25">
    <location>
        <begin position="3099"/>
        <end position="3116"/>
    </location>
</feature>
<dbReference type="Pfam" id="PF00084">
    <property type="entry name" value="Sushi"/>
    <property type="match status" value="1"/>
</dbReference>
<feature type="compositionally biased region" description="Low complexity" evidence="25">
    <location>
        <begin position="1913"/>
        <end position="1925"/>
    </location>
</feature>
<dbReference type="InterPro" id="IPR003599">
    <property type="entry name" value="Ig_sub"/>
</dbReference>
<dbReference type="PROSITE" id="PS01241">
    <property type="entry name" value="LINK_1"/>
    <property type="match status" value="2"/>
</dbReference>
<feature type="region of interest" description="Disordered" evidence="25">
    <location>
        <begin position="2993"/>
        <end position="3027"/>
    </location>
</feature>
<feature type="region of interest" description="Disordered" evidence="25">
    <location>
        <begin position="3988"/>
        <end position="4087"/>
    </location>
</feature>
<feature type="domain" description="Ig-like" evidence="29">
    <location>
        <begin position="34"/>
        <end position="143"/>
    </location>
</feature>
<keyword evidence="6 23" id="KW-0768">Sushi</keyword>
<feature type="region of interest" description="Disordered" evidence="25">
    <location>
        <begin position="1330"/>
        <end position="1378"/>
    </location>
</feature>
<dbReference type="SUPFAM" id="SSF56436">
    <property type="entry name" value="C-type lectin-like"/>
    <property type="match status" value="3"/>
</dbReference>
<evidence type="ECO:0000256" key="20">
    <source>
        <dbReference type="ARBA" id="ARBA00044263"/>
    </source>
</evidence>
<feature type="region of interest" description="Disordered" evidence="25">
    <location>
        <begin position="3958"/>
        <end position="3977"/>
    </location>
</feature>
<evidence type="ECO:0000256" key="15">
    <source>
        <dbReference type="ARBA" id="ARBA00023290"/>
    </source>
</evidence>
<keyword evidence="5 22" id="KW-0245">EGF-like domain</keyword>
<dbReference type="PROSITE" id="PS01187">
    <property type="entry name" value="EGF_CA"/>
    <property type="match status" value="1"/>
</dbReference>
<feature type="compositionally biased region" description="Polar residues" evidence="25">
    <location>
        <begin position="1991"/>
        <end position="2026"/>
    </location>
</feature>
<feature type="compositionally biased region" description="Basic and acidic residues" evidence="25">
    <location>
        <begin position="4357"/>
        <end position="4370"/>
    </location>
</feature>
<dbReference type="InterPro" id="IPR018378">
    <property type="entry name" value="C-type_lectin_CS"/>
</dbReference>
<feature type="region of interest" description="Disordered" evidence="25">
    <location>
        <begin position="2371"/>
        <end position="2401"/>
    </location>
</feature>
<dbReference type="Pfam" id="PF00008">
    <property type="entry name" value="EGF"/>
    <property type="match status" value="1"/>
</dbReference>
<dbReference type="GO" id="GO:0030246">
    <property type="term" value="F:carbohydrate binding"/>
    <property type="evidence" value="ECO:0007669"/>
    <property type="project" value="UniProtKB-KW"/>
</dbReference>
<feature type="disulfide bond" evidence="22">
    <location>
        <begin position="5159"/>
        <end position="5168"/>
    </location>
</feature>
<evidence type="ECO:0000256" key="13">
    <source>
        <dbReference type="ARBA" id="ARBA00023180"/>
    </source>
</evidence>
<feature type="compositionally biased region" description="Polar residues" evidence="25">
    <location>
        <begin position="1926"/>
        <end position="1954"/>
    </location>
</feature>
<evidence type="ECO:0000256" key="2">
    <source>
        <dbReference type="ARBA" id="ARBA00004593"/>
    </source>
</evidence>
<dbReference type="FunFam" id="3.10.100.10:FF:000011">
    <property type="entry name" value="Aggrecan core protein"/>
    <property type="match status" value="1"/>
</dbReference>
<dbReference type="FunFam" id="2.10.25.10:FF:000006">
    <property type="entry name" value="Versican core protein-like isoform 1"/>
    <property type="match status" value="1"/>
</dbReference>
<feature type="compositionally biased region" description="Low complexity" evidence="25">
    <location>
        <begin position="2240"/>
        <end position="2261"/>
    </location>
</feature>
<dbReference type="PROSITE" id="PS00615">
    <property type="entry name" value="C_TYPE_LECTIN_1"/>
    <property type="match status" value="1"/>
</dbReference>
<dbReference type="SUPFAM" id="SSF57535">
    <property type="entry name" value="Complement control module/SCR domain"/>
    <property type="match status" value="1"/>
</dbReference>
<feature type="region of interest" description="Disordered" evidence="25">
    <location>
        <begin position="502"/>
        <end position="831"/>
    </location>
</feature>
<dbReference type="InterPro" id="IPR001881">
    <property type="entry name" value="EGF-like_Ca-bd_dom"/>
</dbReference>
<dbReference type="SMART" id="SM00445">
    <property type="entry name" value="LINK"/>
    <property type="match status" value="2"/>
</dbReference>
<feature type="region of interest" description="Disordered" evidence="25">
    <location>
        <begin position="1063"/>
        <end position="1120"/>
    </location>
</feature>
<dbReference type="SMART" id="SM00032">
    <property type="entry name" value="CCP"/>
    <property type="match status" value="1"/>
</dbReference>
<dbReference type="GO" id="GO:0001750">
    <property type="term" value="C:photoreceptor outer segment"/>
    <property type="evidence" value="ECO:0007669"/>
    <property type="project" value="UniProtKB-SubCell"/>
</dbReference>
<feature type="compositionally biased region" description="Acidic residues" evidence="25">
    <location>
        <begin position="1875"/>
        <end position="1885"/>
    </location>
</feature>
<keyword evidence="14" id="KW-0966">Cell projection</keyword>
<keyword evidence="10" id="KW-0106">Calcium</keyword>
<keyword evidence="4" id="KW-0272">Extracellular matrix</keyword>
<feature type="region of interest" description="Disordered" evidence="25">
    <location>
        <begin position="1413"/>
        <end position="1460"/>
    </location>
</feature>
<accession>A0A8T2KXL8</accession>
<feature type="compositionally biased region" description="Polar residues" evidence="25">
    <location>
        <begin position="4327"/>
        <end position="4336"/>
    </location>
</feature>
<evidence type="ECO:0000256" key="1">
    <source>
        <dbReference type="ARBA" id="ARBA00004504"/>
    </source>
</evidence>
<dbReference type="InterPro" id="IPR013106">
    <property type="entry name" value="Ig_V-set"/>
</dbReference>
<dbReference type="SUPFAM" id="SSF57196">
    <property type="entry name" value="EGF/Laminin"/>
    <property type="match status" value="1"/>
</dbReference>
<feature type="region of interest" description="Disordered" evidence="25">
    <location>
        <begin position="381"/>
        <end position="401"/>
    </location>
</feature>
<dbReference type="InterPro" id="IPR016187">
    <property type="entry name" value="CTDL_fold"/>
</dbReference>
<feature type="compositionally biased region" description="Polar residues" evidence="25">
    <location>
        <begin position="3454"/>
        <end position="3465"/>
    </location>
</feature>
<dbReference type="FunFam" id="3.10.100.10:FF:000003">
    <property type="entry name" value="Versican core protein"/>
    <property type="match status" value="1"/>
</dbReference>
<feature type="region of interest" description="Disordered" evidence="25">
    <location>
        <begin position="1864"/>
        <end position="2134"/>
    </location>
</feature>
<dbReference type="GO" id="GO:0002052">
    <property type="term" value="P:positive regulation of neuroblast proliferation"/>
    <property type="evidence" value="ECO:0007669"/>
    <property type="project" value="TreeGrafter"/>
</dbReference>
<feature type="disulfide bond" evidence="24">
    <location>
        <begin position="291"/>
        <end position="312"/>
    </location>
</feature>
<feature type="chain" id="PRO_5035921659" description="Versican core protein" evidence="26">
    <location>
        <begin position="21"/>
        <end position="5446"/>
    </location>
</feature>
<keyword evidence="13" id="KW-0325">Glycoprotein</keyword>
<dbReference type="GO" id="GO:0010001">
    <property type="term" value="P:glial cell differentiation"/>
    <property type="evidence" value="ECO:0007669"/>
    <property type="project" value="TreeGrafter"/>
</dbReference>
<dbReference type="InterPro" id="IPR036179">
    <property type="entry name" value="Ig-like_dom_sf"/>
</dbReference>
<dbReference type="GO" id="GO:0045202">
    <property type="term" value="C:synapse"/>
    <property type="evidence" value="ECO:0007669"/>
    <property type="project" value="TreeGrafter"/>
</dbReference>
<feature type="region of interest" description="Disordered" evidence="25">
    <location>
        <begin position="2777"/>
        <end position="2830"/>
    </location>
</feature>
<dbReference type="Gene3D" id="3.10.100.10">
    <property type="entry name" value="Mannose-Binding Protein A, subunit A"/>
    <property type="match status" value="3"/>
</dbReference>
<dbReference type="InterPro" id="IPR000436">
    <property type="entry name" value="Sushi_SCR_CCP_dom"/>
</dbReference>
<feature type="compositionally biased region" description="Polar residues" evidence="25">
    <location>
        <begin position="2313"/>
        <end position="2332"/>
    </location>
</feature>
<dbReference type="SMART" id="SM00409">
    <property type="entry name" value="IG"/>
    <property type="match status" value="1"/>
</dbReference>
<feature type="compositionally biased region" description="Polar residues" evidence="25">
    <location>
        <begin position="4807"/>
        <end position="4906"/>
    </location>
</feature>
<dbReference type="InterPro" id="IPR033987">
    <property type="entry name" value="CSPG_CTLD"/>
</dbReference>
<dbReference type="GO" id="GO:0007417">
    <property type="term" value="P:central nervous system development"/>
    <property type="evidence" value="ECO:0007669"/>
    <property type="project" value="TreeGrafter"/>
</dbReference>
<dbReference type="PROSITE" id="PS00010">
    <property type="entry name" value="ASX_HYDROXYL"/>
    <property type="match status" value="1"/>
</dbReference>
<feature type="compositionally biased region" description="Low complexity" evidence="25">
    <location>
        <begin position="3880"/>
        <end position="3895"/>
    </location>
</feature>
<protein>
    <recommendedName>
        <fullName evidence="18">Versican core protein</fullName>
    </recommendedName>
    <alternativeName>
        <fullName evidence="19">Chondroitin sulfate proteoglycan core protein 2</fullName>
    </alternativeName>
    <alternativeName>
        <fullName evidence="20">Large fibroblast proteoglycan</fullName>
    </alternativeName>
    <alternativeName>
        <fullName evidence="21">PG-M</fullName>
    </alternativeName>
</protein>
<feature type="compositionally biased region" description="Polar residues" evidence="25">
    <location>
        <begin position="4430"/>
        <end position="4447"/>
    </location>
</feature>
<feature type="compositionally biased region" description="Polar residues" evidence="25">
    <location>
        <begin position="2427"/>
        <end position="2449"/>
    </location>
</feature>
<evidence type="ECO:0000256" key="8">
    <source>
        <dbReference type="ARBA" id="ARBA00022734"/>
    </source>
</evidence>
<dbReference type="Proteomes" id="UP000752171">
    <property type="component" value="Unassembled WGS sequence"/>
</dbReference>
<feature type="region of interest" description="Disordered" evidence="25">
    <location>
        <begin position="4256"/>
        <end position="4336"/>
    </location>
</feature>
<feature type="region of interest" description="Disordered" evidence="25">
    <location>
        <begin position="5417"/>
        <end position="5446"/>
    </location>
</feature>
<keyword evidence="11" id="KW-0654">Proteoglycan</keyword>
<feature type="compositionally biased region" description="Low complexity" evidence="25">
    <location>
        <begin position="3617"/>
        <end position="3646"/>
    </location>
</feature>
<feature type="compositionally biased region" description="Polar residues" evidence="25">
    <location>
        <begin position="4531"/>
        <end position="4549"/>
    </location>
</feature>
<comment type="subcellular location">
    <subcellularLocation>
        <location evidence="1">Cell projection</location>
        <location evidence="1">Cilium</location>
        <location evidence="1">Photoreceptor outer segment</location>
    </subcellularLocation>
    <subcellularLocation>
        <location evidence="2">Secreted</location>
        <location evidence="2">Extracellular space</location>
        <location evidence="2">Extracellular matrix</location>
        <location evidence="2">Interphotoreceptor matrix</location>
    </subcellularLocation>
</comment>
<dbReference type="InterPro" id="IPR001304">
    <property type="entry name" value="C-type_lectin-like"/>
</dbReference>
<feature type="compositionally biased region" description="Polar residues" evidence="25">
    <location>
        <begin position="4066"/>
        <end position="4087"/>
    </location>
</feature>
<feature type="compositionally biased region" description="Polar residues" evidence="25">
    <location>
        <begin position="686"/>
        <end position="727"/>
    </location>
</feature>
<comment type="caution">
    <text evidence="32">The sequence shown here is derived from an EMBL/GenBank/DDBJ whole genome shotgun (WGS) entry which is preliminary data.</text>
</comment>
<dbReference type="CDD" id="cd03520">
    <property type="entry name" value="Link_domain_CSPGs_modules_2_4"/>
    <property type="match status" value="1"/>
</dbReference>
<feature type="compositionally biased region" description="Polar residues" evidence="25">
    <location>
        <begin position="4022"/>
        <end position="4043"/>
    </location>
</feature>
<name>A0A8T2KXL8_ASTMX</name>
<evidence type="ECO:0000256" key="6">
    <source>
        <dbReference type="ARBA" id="ARBA00022659"/>
    </source>
</evidence>
<feature type="compositionally biased region" description="Low complexity" evidence="25">
    <location>
        <begin position="1020"/>
        <end position="1031"/>
    </location>
</feature>
<dbReference type="PROSITE" id="PS50041">
    <property type="entry name" value="C_TYPE_LECTIN_2"/>
    <property type="match status" value="1"/>
</dbReference>
<keyword evidence="12 22" id="KW-1015">Disulfide bond</keyword>
<dbReference type="Pfam" id="PF12661">
    <property type="entry name" value="hEGF"/>
    <property type="match status" value="1"/>
</dbReference>
<keyword evidence="9" id="KW-0677">Repeat</keyword>
<feature type="region of interest" description="Disordered" evidence="25">
    <location>
        <begin position="3075"/>
        <end position="3159"/>
    </location>
</feature>
<feature type="region of interest" description="Disordered" evidence="25">
    <location>
        <begin position="3612"/>
        <end position="3646"/>
    </location>
</feature>
<feature type="compositionally biased region" description="Polar residues" evidence="25">
    <location>
        <begin position="2938"/>
        <end position="2947"/>
    </location>
</feature>
<comment type="caution">
    <text evidence="22">Lacks conserved residue(s) required for the propagation of feature annotation.</text>
</comment>
<feature type="compositionally biased region" description="Polar residues" evidence="25">
    <location>
        <begin position="5078"/>
        <end position="5087"/>
    </location>
</feature>
<dbReference type="FunFam" id="2.10.25.10:FF:000012">
    <property type="entry name" value="Delta-like protein"/>
    <property type="match status" value="1"/>
</dbReference>
<evidence type="ECO:0000256" key="9">
    <source>
        <dbReference type="ARBA" id="ARBA00022737"/>
    </source>
</evidence>
<feature type="compositionally biased region" description="Low complexity" evidence="25">
    <location>
        <begin position="1432"/>
        <end position="1446"/>
    </location>
</feature>
<dbReference type="GO" id="GO:0001501">
    <property type="term" value="P:skeletal system development"/>
    <property type="evidence" value="ECO:0007669"/>
    <property type="project" value="TreeGrafter"/>
</dbReference>
<dbReference type="EMBL" id="JAICCE010000022">
    <property type="protein sequence ID" value="KAG9261776.1"/>
    <property type="molecule type" value="Genomic_DNA"/>
</dbReference>
<feature type="compositionally biased region" description="Low complexity" evidence="25">
    <location>
        <begin position="1963"/>
        <end position="1978"/>
    </location>
</feature>
<evidence type="ECO:0000256" key="10">
    <source>
        <dbReference type="ARBA" id="ARBA00022837"/>
    </source>
</evidence>
<feature type="compositionally biased region" description="Polar residues" evidence="25">
    <location>
        <begin position="1864"/>
        <end position="1873"/>
    </location>
</feature>
<dbReference type="PROSITE" id="PS50835">
    <property type="entry name" value="IG_LIKE"/>
    <property type="match status" value="1"/>
</dbReference>
<evidence type="ECO:0000259" key="30">
    <source>
        <dbReference type="PROSITE" id="PS50923"/>
    </source>
</evidence>
<feature type="region of interest" description="Disordered" evidence="25">
    <location>
        <begin position="3330"/>
        <end position="3353"/>
    </location>
</feature>
<evidence type="ECO:0000256" key="4">
    <source>
        <dbReference type="ARBA" id="ARBA00022530"/>
    </source>
</evidence>
<dbReference type="GO" id="GO:0033165">
    <property type="term" value="C:interphotoreceptor matrix"/>
    <property type="evidence" value="ECO:0007669"/>
    <property type="project" value="UniProtKB-SubCell"/>
</dbReference>
<dbReference type="InterPro" id="IPR050691">
    <property type="entry name" value="Hyaluronan_bind_Proteoglycan"/>
</dbReference>
<feature type="domain" description="Sushi" evidence="30">
    <location>
        <begin position="5338"/>
        <end position="5398"/>
    </location>
</feature>
<feature type="region of interest" description="Disordered" evidence="25">
    <location>
        <begin position="3856"/>
        <end position="3916"/>
    </location>
</feature>
<feature type="region of interest" description="Disordered" evidence="25">
    <location>
        <begin position="2312"/>
        <end position="2333"/>
    </location>
</feature>
<feature type="compositionally biased region" description="Polar residues" evidence="25">
    <location>
        <begin position="534"/>
        <end position="555"/>
    </location>
</feature>
<feature type="region of interest" description="Disordered" evidence="25">
    <location>
        <begin position="3454"/>
        <end position="3491"/>
    </location>
</feature>